<dbReference type="Pfam" id="PF00117">
    <property type="entry name" value="GATase"/>
    <property type="match status" value="1"/>
</dbReference>
<proteinExistence type="predicted"/>
<dbReference type="InterPro" id="IPR044992">
    <property type="entry name" value="ChyE-like"/>
</dbReference>
<keyword evidence="2" id="KW-0315">Glutamine amidotransferase</keyword>
<dbReference type="PROSITE" id="PS51273">
    <property type="entry name" value="GATASE_TYPE_1"/>
    <property type="match status" value="1"/>
</dbReference>
<organism evidence="2 3">
    <name type="scientific">Mycobacterium yunnanensis</name>
    <dbReference type="NCBI Taxonomy" id="368477"/>
    <lineage>
        <taxon>Bacteria</taxon>
        <taxon>Bacillati</taxon>
        <taxon>Actinomycetota</taxon>
        <taxon>Actinomycetes</taxon>
        <taxon>Mycobacteriales</taxon>
        <taxon>Mycobacteriaceae</taxon>
        <taxon>Mycobacterium</taxon>
    </lineage>
</organism>
<dbReference type="CDD" id="cd01741">
    <property type="entry name" value="GATase1_1"/>
    <property type="match status" value="1"/>
</dbReference>
<keyword evidence="3" id="KW-1185">Reference proteome</keyword>
<dbReference type="SUPFAM" id="SSF52317">
    <property type="entry name" value="Class I glutamine amidotransferase-like"/>
    <property type="match status" value="1"/>
</dbReference>
<dbReference type="PANTHER" id="PTHR42695">
    <property type="entry name" value="GLUTAMINE AMIDOTRANSFERASE YLR126C-RELATED"/>
    <property type="match status" value="1"/>
</dbReference>
<evidence type="ECO:0000259" key="1">
    <source>
        <dbReference type="Pfam" id="PF00117"/>
    </source>
</evidence>
<accession>A0A9X3C313</accession>
<dbReference type="RefSeq" id="WP_263998612.1">
    <property type="nucleotide sequence ID" value="NZ_JACKVK010000013.1"/>
</dbReference>
<dbReference type="PANTHER" id="PTHR42695:SF5">
    <property type="entry name" value="GLUTAMINE AMIDOTRANSFERASE YLR126C-RELATED"/>
    <property type="match status" value="1"/>
</dbReference>
<gene>
    <name evidence="2" type="ORF">H7K45_24155</name>
</gene>
<evidence type="ECO:0000313" key="3">
    <source>
        <dbReference type="Proteomes" id="UP001141629"/>
    </source>
</evidence>
<dbReference type="Proteomes" id="UP001141629">
    <property type="component" value="Unassembled WGS sequence"/>
</dbReference>
<dbReference type="EMBL" id="JACKVK010000013">
    <property type="protein sequence ID" value="MCV7423653.1"/>
    <property type="molecule type" value="Genomic_DNA"/>
</dbReference>
<name>A0A9X3C313_9MYCO</name>
<reference evidence="2" key="1">
    <citation type="submission" date="2020-07" db="EMBL/GenBank/DDBJ databases">
        <authorList>
            <person name="Pettersson B.M.F."/>
            <person name="Behra P.R.K."/>
            <person name="Ramesh M."/>
            <person name="Das S."/>
            <person name="Dasgupta S."/>
            <person name="Kirsebom L.A."/>
        </authorList>
    </citation>
    <scope>NUCLEOTIDE SEQUENCE</scope>
    <source>
        <strain evidence="2">DSM 44838</strain>
    </source>
</reference>
<dbReference type="GO" id="GO:0005829">
    <property type="term" value="C:cytosol"/>
    <property type="evidence" value="ECO:0007669"/>
    <property type="project" value="TreeGrafter"/>
</dbReference>
<dbReference type="Gene3D" id="3.40.50.880">
    <property type="match status" value="1"/>
</dbReference>
<protein>
    <submittedName>
        <fullName evidence="2">Type 1 glutamine amidotransferase</fullName>
    </submittedName>
</protein>
<dbReference type="InterPro" id="IPR029062">
    <property type="entry name" value="Class_I_gatase-like"/>
</dbReference>
<sequence length="233" mass="24676">MAKTVLFLYNDPTAPEAMLGDAFTECGYDVATFEVVTAAQAHDPAVEVPMPDPLAYDVVVPLGSRWGVNDAFPWMAAEAAMVREAHAAAVPMLGVCFGGQLIAHALGGSVARSPAPEVGWFDVDASRTELVPGGPWFEWHFDRFTVPPGAVEIARNASASQAFVTGTTMGLQFHPEVDEALLELWLAGDGVTELAALGLDADQLRAATRSELDSATKRVHALVRAFVDGVAQA</sequence>
<evidence type="ECO:0000313" key="2">
    <source>
        <dbReference type="EMBL" id="MCV7423653.1"/>
    </source>
</evidence>
<feature type="domain" description="Glutamine amidotransferase" evidence="1">
    <location>
        <begin position="78"/>
        <end position="178"/>
    </location>
</feature>
<reference evidence="2" key="2">
    <citation type="journal article" date="2022" name="BMC Genomics">
        <title>Comparative genome analysis of mycobacteria focusing on tRNA and non-coding RNA.</title>
        <authorList>
            <person name="Behra P.R.K."/>
            <person name="Pettersson B.M.F."/>
            <person name="Ramesh M."/>
            <person name="Das S."/>
            <person name="Dasgupta S."/>
            <person name="Kirsebom L.A."/>
        </authorList>
    </citation>
    <scope>NUCLEOTIDE SEQUENCE</scope>
    <source>
        <strain evidence="2">DSM 44838</strain>
    </source>
</reference>
<dbReference type="AlphaFoldDB" id="A0A9X3C313"/>
<dbReference type="InterPro" id="IPR017926">
    <property type="entry name" value="GATASE"/>
</dbReference>
<comment type="caution">
    <text evidence="2">The sequence shown here is derived from an EMBL/GenBank/DDBJ whole genome shotgun (WGS) entry which is preliminary data.</text>
</comment>